<sequence>MCPRKEISLWNNSHFLALRRNPSALTLLRKASSRCNICSKLSPAMQTSSRGTGRAFCLMGGWSPVSILNFIHGHRPNVKLSGANTSWCLRMSFSTSTFCSGGKAVALIMASKSADRQAGDDRSGCQAGDDQPPPLLPETLLWDLSFPEVKQKWTVSFPTPESTDRHGKQRVRQFRLINHQVSFQLCGNLPLYERFQQDFLIRTYWIGQIATGEISLVHRVYNFVWNLDVIFKFKHFSFGVDNTFECINEIIAN</sequence>
<name>A0A6P8ZLS9_THRPL</name>
<evidence type="ECO:0000313" key="1">
    <source>
        <dbReference type="Proteomes" id="UP000515158"/>
    </source>
</evidence>
<dbReference type="AlphaFoldDB" id="A0A6P8ZLS9"/>
<evidence type="ECO:0000313" key="2">
    <source>
        <dbReference type="RefSeq" id="XP_034239384.1"/>
    </source>
</evidence>
<organism evidence="2">
    <name type="scientific">Thrips palmi</name>
    <name type="common">Melon thrips</name>
    <dbReference type="NCBI Taxonomy" id="161013"/>
    <lineage>
        <taxon>Eukaryota</taxon>
        <taxon>Metazoa</taxon>
        <taxon>Ecdysozoa</taxon>
        <taxon>Arthropoda</taxon>
        <taxon>Hexapoda</taxon>
        <taxon>Insecta</taxon>
        <taxon>Pterygota</taxon>
        <taxon>Neoptera</taxon>
        <taxon>Paraneoptera</taxon>
        <taxon>Thysanoptera</taxon>
        <taxon>Terebrantia</taxon>
        <taxon>Thripoidea</taxon>
        <taxon>Thripidae</taxon>
        <taxon>Thrips</taxon>
    </lineage>
</organism>
<reference evidence="2" key="1">
    <citation type="submission" date="2025-08" db="UniProtKB">
        <authorList>
            <consortium name="RefSeq"/>
        </authorList>
    </citation>
    <scope>IDENTIFICATION</scope>
    <source>
        <tissue evidence="2">Total insect</tissue>
    </source>
</reference>
<gene>
    <name evidence="2" type="primary">LOC117644224</name>
</gene>
<dbReference type="RefSeq" id="XP_034239384.1">
    <property type="nucleotide sequence ID" value="XM_034383493.1"/>
</dbReference>
<dbReference type="InParanoid" id="A0A6P8ZLS9"/>
<keyword evidence="1" id="KW-1185">Reference proteome</keyword>
<protein>
    <submittedName>
        <fullName evidence="2">Uncharacterized protein LOC117644224</fullName>
    </submittedName>
</protein>
<dbReference type="Proteomes" id="UP000515158">
    <property type="component" value="Unplaced"/>
</dbReference>
<proteinExistence type="predicted"/>
<accession>A0A6P8ZLS9</accession>
<dbReference type="GeneID" id="117644224"/>
<dbReference type="KEGG" id="tpal:117644224"/>